<dbReference type="InterPro" id="IPR029044">
    <property type="entry name" value="Nucleotide-diphossugar_trans"/>
</dbReference>
<evidence type="ECO:0000313" key="1">
    <source>
        <dbReference type="EMBL" id="NGO52308.1"/>
    </source>
</evidence>
<dbReference type="AlphaFoldDB" id="A0A6G4WD96"/>
<comment type="caution">
    <text evidence="1">The sequence shown here is derived from an EMBL/GenBank/DDBJ whole genome shotgun (WGS) entry which is preliminary data.</text>
</comment>
<protein>
    <submittedName>
        <fullName evidence="1">Uncharacterized protein</fullName>
    </submittedName>
</protein>
<reference evidence="1 2" key="1">
    <citation type="submission" date="2020-02" db="EMBL/GenBank/DDBJ databases">
        <title>Genome sequence of strain CCNWXJ40-4.</title>
        <authorList>
            <person name="Gao J."/>
            <person name="Sun J."/>
        </authorList>
    </citation>
    <scope>NUCLEOTIDE SEQUENCE [LARGE SCALE GENOMIC DNA]</scope>
    <source>
        <strain evidence="1 2">CCNWXJ 40-4</strain>
    </source>
</reference>
<gene>
    <name evidence="1" type="ORF">G6N73_14165</name>
</gene>
<evidence type="ECO:0000313" key="2">
    <source>
        <dbReference type="Proteomes" id="UP001642900"/>
    </source>
</evidence>
<dbReference type="SUPFAM" id="SSF53448">
    <property type="entry name" value="Nucleotide-diphospho-sugar transferases"/>
    <property type="match status" value="1"/>
</dbReference>
<dbReference type="Proteomes" id="UP001642900">
    <property type="component" value="Unassembled WGS sequence"/>
</dbReference>
<accession>A0A6G4WD96</accession>
<name>A0A6G4WD96_9HYPH</name>
<organism evidence="1 2">
    <name type="scientific">Allomesorhizobium camelthorni</name>
    <dbReference type="NCBI Taxonomy" id="475069"/>
    <lineage>
        <taxon>Bacteria</taxon>
        <taxon>Pseudomonadati</taxon>
        <taxon>Pseudomonadota</taxon>
        <taxon>Alphaproteobacteria</taxon>
        <taxon>Hyphomicrobiales</taxon>
        <taxon>Phyllobacteriaceae</taxon>
        <taxon>Allomesorhizobium</taxon>
    </lineage>
</organism>
<dbReference type="EMBL" id="JAAKZF010000016">
    <property type="protein sequence ID" value="NGO52308.1"/>
    <property type="molecule type" value="Genomic_DNA"/>
</dbReference>
<sequence length="244" mass="27682">MGVGALGHPLIVSYYTPNTPYEGHARELAASARRLGLDARIESRPAKASWVENCAQKSLFIQEMRRATDRSILWVDADAVIRRPLTELVNCHADMAAVKRQGWDFSGGQIYFGTGPGAEALIDLWCRYCRDFPHVWDQVSLGYAWWDMALENRISVEWLPETILAKVKQRPISARMQMAFSRAAILHKQESRSSKKVRHRRDEEFPGDLLPEWWRAAAIKNLPFAIGPELLPDLGLRQVDISSA</sequence>
<proteinExistence type="predicted"/>
<keyword evidence="2" id="KW-1185">Reference proteome</keyword>